<evidence type="ECO:0000256" key="3">
    <source>
        <dbReference type="ARBA" id="ARBA00022989"/>
    </source>
</evidence>
<dbReference type="EMBL" id="BSOA01000015">
    <property type="protein sequence ID" value="GLQ88297.1"/>
    <property type="molecule type" value="Genomic_DNA"/>
</dbReference>
<feature type="domain" description="TonB C-terminal" evidence="5">
    <location>
        <begin position="1"/>
        <end position="68"/>
    </location>
</feature>
<evidence type="ECO:0000259" key="5">
    <source>
        <dbReference type="PROSITE" id="PS52015"/>
    </source>
</evidence>
<gene>
    <name evidence="6" type="ORF">GCM10007898_18660</name>
</gene>
<organism evidence="6 7">
    <name type="scientific">Dyella flagellata</name>
    <dbReference type="NCBI Taxonomy" id="1867833"/>
    <lineage>
        <taxon>Bacteria</taxon>
        <taxon>Pseudomonadati</taxon>
        <taxon>Pseudomonadota</taxon>
        <taxon>Gammaproteobacteria</taxon>
        <taxon>Lysobacterales</taxon>
        <taxon>Rhodanobacteraceae</taxon>
        <taxon>Dyella</taxon>
    </lineage>
</organism>
<dbReference type="Proteomes" id="UP001156627">
    <property type="component" value="Unassembled WGS sequence"/>
</dbReference>
<proteinExistence type="predicted"/>
<dbReference type="Pfam" id="PF03544">
    <property type="entry name" value="TonB_C"/>
    <property type="match status" value="1"/>
</dbReference>
<comment type="caution">
    <text evidence="6">The sequence shown here is derived from an EMBL/GenBank/DDBJ whole genome shotgun (WGS) entry which is preliminary data.</text>
</comment>
<dbReference type="InterPro" id="IPR006260">
    <property type="entry name" value="TonB/TolA_C"/>
</dbReference>
<dbReference type="NCBIfam" id="TIGR01352">
    <property type="entry name" value="tonB_Cterm"/>
    <property type="match status" value="1"/>
</dbReference>
<protein>
    <recommendedName>
        <fullName evidence="5">TonB C-terminal domain-containing protein</fullName>
    </recommendedName>
</protein>
<evidence type="ECO:0000313" key="6">
    <source>
        <dbReference type="EMBL" id="GLQ88297.1"/>
    </source>
</evidence>
<dbReference type="Gene3D" id="3.30.1150.10">
    <property type="match status" value="1"/>
</dbReference>
<comment type="subcellular location">
    <subcellularLocation>
        <location evidence="1">Membrane</location>
        <topology evidence="1">Single-pass membrane protein</topology>
    </subcellularLocation>
</comment>
<evidence type="ECO:0000313" key="7">
    <source>
        <dbReference type="Proteomes" id="UP001156627"/>
    </source>
</evidence>
<dbReference type="PROSITE" id="PS52015">
    <property type="entry name" value="TONB_CTD"/>
    <property type="match status" value="1"/>
</dbReference>
<evidence type="ECO:0000256" key="2">
    <source>
        <dbReference type="ARBA" id="ARBA00022692"/>
    </source>
</evidence>
<keyword evidence="2" id="KW-0812">Transmembrane</keyword>
<accession>A0ABQ5X9J8</accession>
<sequence>MVLAHVDASGQVAEARLDKTSGFPELDQAALSSVKAWSFNPATHDGRPVDEWVTLPVSLKLQATPSASPMPTPLEQAKLREWIRAQANPSQEFGFLFECKGGDGKFSTTRILGRDCVVHEQLGPYVVLSDSPTDGWRKVQTTSQADFYLDNSSFSYIDAQATPKLGAGLSAWFKMVYRKPQVVTRSTKKETFTTRIMSLSYGCKGNRLDYGVEWLYDADGKLVDAYPPSPTMILQPQDPMAQVLSSYCRAGT</sequence>
<evidence type="ECO:0000256" key="4">
    <source>
        <dbReference type="ARBA" id="ARBA00023136"/>
    </source>
</evidence>
<keyword evidence="4" id="KW-0472">Membrane</keyword>
<name>A0ABQ5X9J8_9GAMM</name>
<evidence type="ECO:0000256" key="1">
    <source>
        <dbReference type="ARBA" id="ARBA00004167"/>
    </source>
</evidence>
<keyword evidence="7" id="KW-1185">Reference proteome</keyword>
<dbReference type="SUPFAM" id="SSF74653">
    <property type="entry name" value="TolA/TonB C-terminal domain"/>
    <property type="match status" value="1"/>
</dbReference>
<keyword evidence="3" id="KW-1133">Transmembrane helix</keyword>
<dbReference type="InterPro" id="IPR037682">
    <property type="entry name" value="TonB_C"/>
</dbReference>
<reference evidence="7" key="1">
    <citation type="journal article" date="2019" name="Int. J. Syst. Evol. Microbiol.">
        <title>The Global Catalogue of Microorganisms (GCM) 10K type strain sequencing project: providing services to taxonomists for standard genome sequencing and annotation.</title>
        <authorList>
            <consortium name="The Broad Institute Genomics Platform"/>
            <consortium name="The Broad Institute Genome Sequencing Center for Infectious Disease"/>
            <person name="Wu L."/>
            <person name="Ma J."/>
        </authorList>
    </citation>
    <scope>NUCLEOTIDE SEQUENCE [LARGE SCALE GENOMIC DNA]</scope>
    <source>
        <strain evidence="7">NBRC 111981</strain>
    </source>
</reference>